<evidence type="ECO:0000256" key="2">
    <source>
        <dbReference type="ARBA" id="ARBA00022989"/>
    </source>
</evidence>
<evidence type="ECO:0000256" key="3">
    <source>
        <dbReference type="ARBA" id="ARBA00023136"/>
    </source>
</evidence>
<dbReference type="SUPFAM" id="SSF103473">
    <property type="entry name" value="MFS general substrate transporter"/>
    <property type="match status" value="1"/>
</dbReference>
<keyword evidence="6" id="KW-1185">Reference proteome</keyword>
<dbReference type="Proteomes" id="UP000252884">
    <property type="component" value="Unassembled WGS sequence"/>
</dbReference>
<evidence type="ECO:0000256" key="1">
    <source>
        <dbReference type="ARBA" id="ARBA00022692"/>
    </source>
</evidence>
<name>A0A368XGM0_9BURK</name>
<dbReference type="RefSeq" id="WP_425466410.1">
    <property type="nucleotide sequence ID" value="NZ_QPJK01000012.1"/>
</dbReference>
<accession>A0A368XGM0</accession>
<evidence type="ECO:0000313" key="6">
    <source>
        <dbReference type="Proteomes" id="UP000252884"/>
    </source>
</evidence>
<proteinExistence type="predicted"/>
<dbReference type="EMBL" id="QPJK01000012">
    <property type="protein sequence ID" value="RCW65617.1"/>
    <property type="molecule type" value="Genomic_DNA"/>
</dbReference>
<dbReference type="GO" id="GO:0022857">
    <property type="term" value="F:transmembrane transporter activity"/>
    <property type="evidence" value="ECO:0007669"/>
    <property type="project" value="InterPro"/>
</dbReference>
<reference evidence="5 6" key="1">
    <citation type="submission" date="2018-07" db="EMBL/GenBank/DDBJ databases">
        <title>Genomic Encyclopedia of Type Strains, Phase IV (KMG-IV): sequencing the most valuable type-strain genomes for metagenomic binning, comparative biology and taxonomic classification.</title>
        <authorList>
            <person name="Goeker M."/>
        </authorList>
    </citation>
    <scope>NUCLEOTIDE SEQUENCE [LARGE SCALE GENOMIC DNA]</scope>
    <source>
        <strain evidence="5 6">DSM 21634</strain>
    </source>
</reference>
<sequence>MADRLGRKRLFLLTLVVHMAATTATAFTTGFGAFVLCRFATVRASAAGTRPSTRP</sequence>
<evidence type="ECO:0000313" key="5">
    <source>
        <dbReference type="EMBL" id="RCW65617.1"/>
    </source>
</evidence>
<comment type="caution">
    <text evidence="5">The sequence shown here is derived from an EMBL/GenBank/DDBJ whole genome shotgun (WGS) entry which is preliminary data.</text>
</comment>
<feature type="domain" description="Major facilitator superfamily (MFS) profile" evidence="4">
    <location>
        <begin position="1"/>
        <end position="55"/>
    </location>
</feature>
<organism evidence="5 6">
    <name type="scientific">Pseudorhodoferax soli</name>
    <dbReference type="NCBI Taxonomy" id="545864"/>
    <lineage>
        <taxon>Bacteria</taxon>
        <taxon>Pseudomonadati</taxon>
        <taxon>Pseudomonadota</taxon>
        <taxon>Betaproteobacteria</taxon>
        <taxon>Burkholderiales</taxon>
        <taxon>Comamonadaceae</taxon>
    </lineage>
</organism>
<gene>
    <name evidence="5" type="ORF">DES41_11268</name>
</gene>
<dbReference type="InterPro" id="IPR020846">
    <property type="entry name" value="MFS_dom"/>
</dbReference>
<keyword evidence="3" id="KW-0472">Membrane</keyword>
<dbReference type="AlphaFoldDB" id="A0A368XGM0"/>
<keyword evidence="1" id="KW-0812">Transmembrane</keyword>
<dbReference type="Gene3D" id="1.20.1250.20">
    <property type="entry name" value="MFS general substrate transporter like domains"/>
    <property type="match status" value="1"/>
</dbReference>
<keyword evidence="2" id="KW-1133">Transmembrane helix</keyword>
<evidence type="ECO:0000259" key="4">
    <source>
        <dbReference type="PROSITE" id="PS50850"/>
    </source>
</evidence>
<dbReference type="PROSITE" id="PS50850">
    <property type="entry name" value="MFS"/>
    <property type="match status" value="1"/>
</dbReference>
<protein>
    <recommendedName>
        <fullName evidence="4">Major facilitator superfamily (MFS) profile domain-containing protein</fullName>
    </recommendedName>
</protein>
<dbReference type="InterPro" id="IPR036259">
    <property type="entry name" value="MFS_trans_sf"/>
</dbReference>